<dbReference type="Pfam" id="PF10188">
    <property type="entry name" value="Oscp1"/>
    <property type="match status" value="1"/>
</dbReference>
<proteinExistence type="predicted"/>
<keyword evidence="2" id="KW-1185">Reference proteome</keyword>
<dbReference type="GO" id="GO:0005886">
    <property type="term" value="C:plasma membrane"/>
    <property type="evidence" value="ECO:0007669"/>
    <property type="project" value="TreeGrafter"/>
</dbReference>
<dbReference type="PANTHER" id="PTHR21439">
    <property type="entry name" value="OXIDORED-NITRO DOMAIN-CONTAINING PROTEIN"/>
    <property type="match status" value="1"/>
</dbReference>
<dbReference type="GO" id="GO:0005737">
    <property type="term" value="C:cytoplasm"/>
    <property type="evidence" value="ECO:0007669"/>
    <property type="project" value="TreeGrafter"/>
</dbReference>
<name>A0AAN9Z2Q9_9ORTH</name>
<dbReference type="EMBL" id="JAZDUA010000348">
    <property type="protein sequence ID" value="KAK7794076.1"/>
    <property type="molecule type" value="Genomic_DNA"/>
</dbReference>
<evidence type="ECO:0008006" key="3">
    <source>
        <dbReference type="Google" id="ProtNLM"/>
    </source>
</evidence>
<dbReference type="InterPro" id="IPR019332">
    <property type="entry name" value="OSCP1"/>
</dbReference>
<evidence type="ECO:0000313" key="1">
    <source>
        <dbReference type="EMBL" id="KAK7794076.1"/>
    </source>
</evidence>
<accession>A0AAN9Z2Q9</accession>
<gene>
    <name evidence="1" type="ORF">R5R35_010284</name>
</gene>
<reference evidence="1 2" key="1">
    <citation type="submission" date="2024-03" db="EMBL/GenBank/DDBJ databases">
        <title>The genome assembly and annotation of the cricket Gryllus longicercus Weissman &amp; Gray.</title>
        <authorList>
            <person name="Szrajer S."/>
            <person name="Gray D."/>
            <person name="Ylla G."/>
        </authorList>
    </citation>
    <scope>NUCLEOTIDE SEQUENCE [LARGE SCALE GENOMIC DNA]</scope>
    <source>
        <strain evidence="1">DAG 2021-001</strain>
        <tissue evidence="1">Whole body minus gut</tissue>
    </source>
</reference>
<dbReference type="AlphaFoldDB" id="A0AAN9Z2Q9"/>
<sequence>MSSVHTVPLLFLNLGGEMLYILDQRLTAQRIAKDKSIKVMNDIVGIMFNDRFLKELFKPQEVYNKHALRKLFEDLAHASIMRLNKASMDKLYDLMTMTFKYQLFMASQPLDILFITLNHLDAVRSFVPSPYLQKQIDFAYEMLIDKYGHMTLGELQNIRYCLLNFFQDLKVRVSVFLKQGVQQDDGKFLIPASGHVPSGYEVPGCIRIFGWDGQLIQERPFENNGAYIAAAAAGSLDKRGNRGTKLGCNIYREHPNPSSESSLLQEAAPQSCQDRDATEMATTDVPAVGREELNLLMAQLLGQRGIQTQETQNRTQFQLNLFSQDTDEEDTCEASQQKGTVNIDASSHPRSAVLDQIYGELTIEEPPEEDGPQDIVDMLDNLL</sequence>
<comment type="caution">
    <text evidence="1">The sequence shown here is derived from an EMBL/GenBank/DDBJ whole genome shotgun (WGS) entry which is preliminary data.</text>
</comment>
<organism evidence="1 2">
    <name type="scientific">Gryllus longicercus</name>
    <dbReference type="NCBI Taxonomy" id="2509291"/>
    <lineage>
        <taxon>Eukaryota</taxon>
        <taxon>Metazoa</taxon>
        <taxon>Ecdysozoa</taxon>
        <taxon>Arthropoda</taxon>
        <taxon>Hexapoda</taxon>
        <taxon>Insecta</taxon>
        <taxon>Pterygota</taxon>
        <taxon>Neoptera</taxon>
        <taxon>Polyneoptera</taxon>
        <taxon>Orthoptera</taxon>
        <taxon>Ensifera</taxon>
        <taxon>Gryllidea</taxon>
        <taxon>Grylloidea</taxon>
        <taxon>Gryllidae</taxon>
        <taxon>Gryllinae</taxon>
        <taxon>Gryllus</taxon>
    </lineage>
</organism>
<protein>
    <recommendedName>
        <fullName evidence="3">Protein OSCP1</fullName>
    </recommendedName>
</protein>
<dbReference type="Proteomes" id="UP001378592">
    <property type="component" value="Unassembled WGS sequence"/>
</dbReference>
<dbReference type="PANTHER" id="PTHR21439:SF0">
    <property type="entry name" value="PROTEIN OSCP1"/>
    <property type="match status" value="1"/>
</dbReference>
<evidence type="ECO:0000313" key="2">
    <source>
        <dbReference type="Proteomes" id="UP001378592"/>
    </source>
</evidence>